<dbReference type="EMBL" id="CAAALY010027054">
    <property type="protein sequence ID" value="VEL16078.1"/>
    <property type="molecule type" value="Genomic_DNA"/>
</dbReference>
<reference evidence="1" key="1">
    <citation type="submission" date="2018-11" db="EMBL/GenBank/DDBJ databases">
        <authorList>
            <consortium name="Pathogen Informatics"/>
        </authorList>
    </citation>
    <scope>NUCLEOTIDE SEQUENCE</scope>
</reference>
<dbReference type="Proteomes" id="UP000784294">
    <property type="component" value="Unassembled WGS sequence"/>
</dbReference>
<proteinExistence type="predicted"/>
<protein>
    <submittedName>
        <fullName evidence="1">Uncharacterized protein</fullName>
    </submittedName>
</protein>
<organism evidence="1 2">
    <name type="scientific">Protopolystoma xenopodis</name>
    <dbReference type="NCBI Taxonomy" id="117903"/>
    <lineage>
        <taxon>Eukaryota</taxon>
        <taxon>Metazoa</taxon>
        <taxon>Spiralia</taxon>
        <taxon>Lophotrochozoa</taxon>
        <taxon>Platyhelminthes</taxon>
        <taxon>Monogenea</taxon>
        <taxon>Polyopisthocotylea</taxon>
        <taxon>Polystomatidea</taxon>
        <taxon>Polystomatidae</taxon>
        <taxon>Protopolystoma</taxon>
    </lineage>
</organism>
<sequence>MLVEFVPHSHRVRCVGAVSCQVDEARAVTPIGRITIATGIGISIIISSSSSSSSISEGLMADLWGWVGSQPNNNAVSEVVLTGGPIQSRQSWRQPIRPQLSSQLD</sequence>
<dbReference type="AlphaFoldDB" id="A0A448WNA2"/>
<keyword evidence="2" id="KW-1185">Reference proteome</keyword>
<accession>A0A448WNA2</accession>
<evidence type="ECO:0000313" key="2">
    <source>
        <dbReference type="Proteomes" id="UP000784294"/>
    </source>
</evidence>
<comment type="caution">
    <text evidence="1">The sequence shown here is derived from an EMBL/GenBank/DDBJ whole genome shotgun (WGS) entry which is preliminary data.</text>
</comment>
<name>A0A448WNA2_9PLAT</name>
<evidence type="ECO:0000313" key="1">
    <source>
        <dbReference type="EMBL" id="VEL16078.1"/>
    </source>
</evidence>
<gene>
    <name evidence="1" type="ORF">PXEA_LOCUS9518</name>
</gene>